<evidence type="ECO:0000259" key="8">
    <source>
        <dbReference type="Pfam" id="PF20684"/>
    </source>
</evidence>
<evidence type="ECO:0000313" key="9">
    <source>
        <dbReference type="EMBL" id="KAF6227203.1"/>
    </source>
</evidence>
<dbReference type="InterPro" id="IPR049326">
    <property type="entry name" value="Rhodopsin_dom_fungi"/>
</dbReference>
<protein>
    <recommendedName>
        <fullName evidence="8">Rhodopsin domain-containing protein</fullName>
    </recommendedName>
</protein>
<comment type="similarity">
    <text evidence="5">Belongs to the SAT4 family.</text>
</comment>
<evidence type="ECO:0000256" key="7">
    <source>
        <dbReference type="SAM" id="Phobius"/>
    </source>
</evidence>
<keyword evidence="10" id="KW-1185">Reference proteome</keyword>
<reference evidence="9 10" key="1">
    <citation type="journal article" date="2020" name="Genomics">
        <title>Complete, high-quality genomes from long-read metagenomic sequencing of two wolf lichen thalli reveals enigmatic genome architecture.</title>
        <authorList>
            <person name="McKenzie S.K."/>
            <person name="Walston R.F."/>
            <person name="Allen J.L."/>
        </authorList>
    </citation>
    <scope>NUCLEOTIDE SEQUENCE [LARGE SCALE GENOMIC DNA]</scope>
    <source>
        <strain evidence="9">WasteWater1</strain>
    </source>
</reference>
<evidence type="ECO:0000256" key="4">
    <source>
        <dbReference type="ARBA" id="ARBA00023136"/>
    </source>
</evidence>
<dbReference type="InterPro" id="IPR052337">
    <property type="entry name" value="SAT4-like"/>
</dbReference>
<dbReference type="AlphaFoldDB" id="A0A8H6CPG2"/>
<comment type="subcellular location">
    <subcellularLocation>
        <location evidence="1">Membrane</location>
        <topology evidence="1">Multi-pass membrane protein</topology>
    </subcellularLocation>
</comment>
<keyword evidence="2 7" id="KW-0812">Transmembrane</keyword>
<dbReference type="Proteomes" id="UP000593566">
    <property type="component" value="Unassembled WGS sequence"/>
</dbReference>
<dbReference type="Pfam" id="PF20684">
    <property type="entry name" value="Fung_rhodopsin"/>
    <property type="match status" value="1"/>
</dbReference>
<evidence type="ECO:0000313" key="10">
    <source>
        <dbReference type="Proteomes" id="UP000593566"/>
    </source>
</evidence>
<keyword evidence="3 7" id="KW-1133">Transmembrane helix</keyword>
<dbReference type="RefSeq" id="XP_037155511.1">
    <property type="nucleotide sequence ID" value="XM_037299510.1"/>
</dbReference>
<name>A0A8H6CPG2_9LECA</name>
<evidence type="ECO:0000256" key="2">
    <source>
        <dbReference type="ARBA" id="ARBA00022692"/>
    </source>
</evidence>
<evidence type="ECO:0000256" key="3">
    <source>
        <dbReference type="ARBA" id="ARBA00022989"/>
    </source>
</evidence>
<proteinExistence type="inferred from homology"/>
<gene>
    <name evidence="9" type="ORF">HO133_008645</name>
</gene>
<sequence length="246" mass="27603">MGETQGKMYPLATVLTLLAAVAVLLRLHAREIKNAVLAWDDYLILFALIYLMDVRKNKLLTKAARIFRGALFLALVWTMITIIVTWTVGFFFATMLHYYPISKNRTGFGGTADTYIDENMMYIGQAFSDAITDLMILVMPIPWEVNAYTLKDHCGKRYEAHVFLKIAVGITSSKKPLRDAGNLEDRDNSSSAVSSEGSIYAGEDHNGGQYLGRDQVYVLKKTLEKVVDVGTKRNAVEQRYHASGYI</sequence>
<feature type="compositionally biased region" description="Basic and acidic residues" evidence="6">
    <location>
        <begin position="176"/>
        <end position="188"/>
    </location>
</feature>
<feature type="domain" description="Rhodopsin" evidence="8">
    <location>
        <begin position="64"/>
        <end position="143"/>
    </location>
</feature>
<feature type="transmembrane region" description="Helical" evidence="7">
    <location>
        <begin position="66"/>
        <end position="99"/>
    </location>
</feature>
<feature type="region of interest" description="Disordered" evidence="6">
    <location>
        <begin position="176"/>
        <end position="206"/>
    </location>
</feature>
<dbReference type="EMBL" id="JACCJB010000005">
    <property type="protein sequence ID" value="KAF6227203.1"/>
    <property type="molecule type" value="Genomic_DNA"/>
</dbReference>
<evidence type="ECO:0000256" key="1">
    <source>
        <dbReference type="ARBA" id="ARBA00004141"/>
    </source>
</evidence>
<evidence type="ECO:0000256" key="6">
    <source>
        <dbReference type="SAM" id="MobiDB-lite"/>
    </source>
</evidence>
<dbReference type="PANTHER" id="PTHR33048:SF134">
    <property type="entry name" value="INTEGRAL MEMBRANE PROTEIN"/>
    <property type="match status" value="1"/>
</dbReference>
<organism evidence="9 10">
    <name type="scientific">Letharia lupina</name>
    <dbReference type="NCBI Taxonomy" id="560253"/>
    <lineage>
        <taxon>Eukaryota</taxon>
        <taxon>Fungi</taxon>
        <taxon>Dikarya</taxon>
        <taxon>Ascomycota</taxon>
        <taxon>Pezizomycotina</taxon>
        <taxon>Lecanoromycetes</taxon>
        <taxon>OSLEUM clade</taxon>
        <taxon>Lecanoromycetidae</taxon>
        <taxon>Lecanorales</taxon>
        <taxon>Lecanorineae</taxon>
        <taxon>Parmeliaceae</taxon>
        <taxon>Letharia</taxon>
    </lineage>
</organism>
<comment type="caution">
    <text evidence="9">The sequence shown here is derived from an EMBL/GenBank/DDBJ whole genome shotgun (WGS) entry which is preliminary data.</text>
</comment>
<keyword evidence="4 7" id="KW-0472">Membrane</keyword>
<feature type="transmembrane region" description="Helical" evidence="7">
    <location>
        <begin position="39"/>
        <end position="54"/>
    </location>
</feature>
<dbReference type="GO" id="GO:0016020">
    <property type="term" value="C:membrane"/>
    <property type="evidence" value="ECO:0007669"/>
    <property type="project" value="UniProtKB-SubCell"/>
</dbReference>
<dbReference type="GeneID" id="59337040"/>
<accession>A0A8H6CPG2</accession>
<dbReference type="PANTHER" id="PTHR33048">
    <property type="entry name" value="PTH11-LIKE INTEGRAL MEMBRANE PROTEIN (AFU_ORTHOLOGUE AFUA_5G11245)"/>
    <property type="match status" value="1"/>
</dbReference>
<evidence type="ECO:0000256" key="5">
    <source>
        <dbReference type="ARBA" id="ARBA00038359"/>
    </source>
</evidence>